<protein>
    <recommendedName>
        <fullName evidence="3">CoA activase</fullName>
    </recommendedName>
</protein>
<evidence type="ECO:0008006" key="3">
    <source>
        <dbReference type="Google" id="ProtNLM"/>
    </source>
</evidence>
<gene>
    <name evidence="1" type="ORF">CGW93_02830</name>
</gene>
<dbReference type="AlphaFoldDB" id="A0A257LTL8"/>
<dbReference type="PANTHER" id="PTHR32329">
    <property type="entry name" value="BIFUNCTIONAL PROTEIN [INCLUDES 2-HYDROXYACYL-COA DEHYDRATASE (N-TER) AND ITS ACTIVATOR DOMAIN (C_TERM)-RELATED"/>
    <property type="match status" value="1"/>
</dbReference>
<dbReference type="InterPro" id="IPR051805">
    <property type="entry name" value="Dehydratase_Activator_Redct"/>
</dbReference>
<evidence type="ECO:0000313" key="2">
    <source>
        <dbReference type="Proteomes" id="UP000216312"/>
    </source>
</evidence>
<name>A0A257LTL8_UNCW3</name>
<dbReference type="Proteomes" id="UP000216312">
    <property type="component" value="Unassembled WGS sequence"/>
</dbReference>
<sequence>GIVGEIYVRSDPFSNENVISYIENEGGEAWLVPLSEWFHYTAYSAKLRAHKRGKPLDALKTVLTNWFMDHMETHIYKQARKLLKDREEPTVSEIRHYTEQYLPFECGTEAVLTIGRAIVFAVDNGADIVVNVAPFTCMPGTLTTAIFRKVSQDYNVPIINMFYDGEEGTNDKLSIYLRNLITNK</sequence>
<comment type="caution">
    <text evidence="1">The sequence shown here is derived from an EMBL/GenBank/DDBJ whole genome shotgun (WGS) entry which is preliminary data.</text>
</comment>
<feature type="non-terminal residue" evidence="1">
    <location>
        <position position="1"/>
    </location>
</feature>
<dbReference type="PANTHER" id="PTHR32329:SF2">
    <property type="entry name" value="BIFUNCTIONAL PROTEIN [INCLUDES 2-HYDROXYACYL-COA DEHYDRATASE (N-TER) AND ITS ACTIVATOR DOMAIN (C_TERM)"/>
    <property type="match status" value="1"/>
</dbReference>
<proteinExistence type="predicted"/>
<dbReference type="EMBL" id="NMUJ01000028">
    <property type="protein sequence ID" value="OYV03005.1"/>
    <property type="molecule type" value="Genomic_DNA"/>
</dbReference>
<organism evidence="1 2">
    <name type="scientific">candidate division WOR-3 bacterium 4484_18</name>
    <dbReference type="NCBI Taxonomy" id="2020626"/>
    <lineage>
        <taxon>Bacteria</taxon>
        <taxon>Bacteria division WOR-3</taxon>
    </lineage>
</organism>
<evidence type="ECO:0000313" key="1">
    <source>
        <dbReference type="EMBL" id="OYV03005.1"/>
    </source>
</evidence>
<reference evidence="2" key="1">
    <citation type="submission" date="2017-07" db="EMBL/GenBank/DDBJ databases">
        <title>Novel pathways for hydrocarbon cycling and metabolic interdependencies in hydrothermal sediment communities.</title>
        <authorList>
            <person name="Dombrowski N."/>
            <person name="Seitz K."/>
            <person name="Teske A."/>
            <person name="Baker B."/>
        </authorList>
    </citation>
    <scope>NUCLEOTIDE SEQUENCE [LARGE SCALE GENOMIC DNA]</scope>
</reference>
<accession>A0A257LTL8</accession>